<evidence type="ECO:0000259" key="7">
    <source>
        <dbReference type="PROSITE" id="PS50893"/>
    </source>
</evidence>
<evidence type="ECO:0000313" key="9">
    <source>
        <dbReference type="Proteomes" id="UP000613011"/>
    </source>
</evidence>
<keyword evidence="3" id="KW-0472">Membrane</keyword>
<dbReference type="CDD" id="cd03224">
    <property type="entry name" value="ABC_TM1139_LivF_branched"/>
    <property type="match status" value="1"/>
</dbReference>
<gene>
    <name evidence="8" type="ORF">JI739_06945</name>
</gene>
<dbReference type="Pfam" id="PF00005">
    <property type="entry name" value="ABC_tran"/>
    <property type="match status" value="1"/>
</dbReference>
<dbReference type="InterPro" id="IPR052156">
    <property type="entry name" value="BCAA_Transport_ATP-bd_LivF"/>
</dbReference>
<evidence type="ECO:0000313" key="8">
    <source>
        <dbReference type="EMBL" id="MBL0420082.1"/>
    </source>
</evidence>
<keyword evidence="5 8" id="KW-0067">ATP-binding</keyword>
<dbReference type="SUPFAM" id="SSF52540">
    <property type="entry name" value="P-loop containing nucleoside triphosphate hydrolases"/>
    <property type="match status" value="1"/>
</dbReference>
<comment type="similarity">
    <text evidence="1">Belongs to the ABC transporter superfamily.</text>
</comment>
<dbReference type="Gene3D" id="3.40.50.300">
    <property type="entry name" value="P-loop containing nucleotide triphosphate hydrolases"/>
    <property type="match status" value="1"/>
</dbReference>
<dbReference type="GO" id="GO:0005524">
    <property type="term" value="F:ATP binding"/>
    <property type="evidence" value="ECO:0007669"/>
    <property type="project" value="UniProtKB-KW"/>
</dbReference>
<dbReference type="InterPro" id="IPR003593">
    <property type="entry name" value="AAA+_ATPase"/>
</dbReference>
<keyword evidence="6" id="KW-0029">Amino-acid transport</keyword>
<dbReference type="RefSeq" id="WP_201683073.1">
    <property type="nucleotide sequence ID" value="NZ_JAEQNA010000001.1"/>
</dbReference>
<dbReference type="GO" id="GO:0015658">
    <property type="term" value="F:branched-chain amino acid transmembrane transporter activity"/>
    <property type="evidence" value="ECO:0007669"/>
    <property type="project" value="TreeGrafter"/>
</dbReference>
<keyword evidence="2" id="KW-0813">Transport</keyword>
<dbReference type="GO" id="GO:0015807">
    <property type="term" value="P:L-amino acid transport"/>
    <property type="evidence" value="ECO:0007669"/>
    <property type="project" value="TreeGrafter"/>
</dbReference>
<dbReference type="InterPro" id="IPR017871">
    <property type="entry name" value="ABC_transporter-like_CS"/>
</dbReference>
<evidence type="ECO:0000256" key="5">
    <source>
        <dbReference type="ARBA" id="ARBA00022840"/>
    </source>
</evidence>
<keyword evidence="9" id="KW-1185">Reference proteome</keyword>
<protein>
    <submittedName>
        <fullName evidence="8">ABC transporter ATP-binding protein</fullName>
    </submittedName>
</protein>
<keyword evidence="3" id="KW-1003">Cell membrane</keyword>
<evidence type="ECO:0000256" key="4">
    <source>
        <dbReference type="ARBA" id="ARBA00022741"/>
    </source>
</evidence>
<evidence type="ECO:0000256" key="6">
    <source>
        <dbReference type="ARBA" id="ARBA00022970"/>
    </source>
</evidence>
<feature type="domain" description="ABC transporter" evidence="7">
    <location>
        <begin position="2"/>
        <end position="236"/>
    </location>
</feature>
<organism evidence="8 9">
    <name type="scientific">Ramlibacter aurantiacus</name>
    <dbReference type="NCBI Taxonomy" id="2801330"/>
    <lineage>
        <taxon>Bacteria</taxon>
        <taxon>Pseudomonadati</taxon>
        <taxon>Pseudomonadota</taxon>
        <taxon>Betaproteobacteria</taxon>
        <taxon>Burkholderiales</taxon>
        <taxon>Comamonadaceae</taxon>
        <taxon>Ramlibacter</taxon>
    </lineage>
</organism>
<dbReference type="InterPro" id="IPR027417">
    <property type="entry name" value="P-loop_NTPase"/>
</dbReference>
<dbReference type="SMART" id="SM00382">
    <property type="entry name" value="AAA"/>
    <property type="match status" value="1"/>
</dbReference>
<dbReference type="EMBL" id="JAEQNA010000001">
    <property type="protein sequence ID" value="MBL0420082.1"/>
    <property type="molecule type" value="Genomic_DNA"/>
</dbReference>
<dbReference type="InterPro" id="IPR003439">
    <property type="entry name" value="ABC_transporter-like_ATP-bd"/>
</dbReference>
<keyword evidence="4" id="KW-0547">Nucleotide-binding</keyword>
<dbReference type="PANTHER" id="PTHR43820">
    <property type="entry name" value="HIGH-AFFINITY BRANCHED-CHAIN AMINO ACID TRANSPORT ATP-BINDING PROTEIN LIVF"/>
    <property type="match status" value="1"/>
</dbReference>
<dbReference type="PANTHER" id="PTHR43820:SF4">
    <property type="entry name" value="HIGH-AFFINITY BRANCHED-CHAIN AMINO ACID TRANSPORT ATP-BINDING PROTEIN LIVF"/>
    <property type="match status" value="1"/>
</dbReference>
<dbReference type="AlphaFoldDB" id="A0A937D485"/>
<dbReference type="PROSITE" id="PS50893">
    <property type="entry name" value="ABC_TRANSPORTER_2"/>
    <property type="match status" value="1"/>
</dbReference>
<evidence type="ECO:0000256" key="1">
    <source>
        <dbReference type="ARBA" id="ARBA00005417"/>
    </source>
</evidence>
<name>A0A937D485_9BURK</name>
<reference evidence="8" key="1">
    <citation type="submission" date="2021-01" db="EMBL/GenBank/DDBJ databases">
        <title>Ramlibacter sp. strain AW1 16S ribosomal RNA gene Genome sequencing and assembly.</title>
        <authorList>
            <person name="Kang M."/>
        </authorList>
    </citation>
    <scope>NUCLEOTIDE SEQUENCE</scope>
    <source>
        <strain evidence="8">AW1</strain>
    </source>
</reference>
<dbReference type="Proteomes" id="UP000613011">
    <property type="component" value="Unassembled WGS sequence"/>
</dbReference>
<dbReference type="GO" id="GO:0016887">
    <property type="term" value="F:ATP hydrolysis activity"/>
    <property type="evidence" value="ECO:0007669"/>
    <property type="project" value="InterPro"/>
</dbReference>
<comment type="caution">
    <text evidence="8">The sequence shown here is derived from an EMBL/GenBank/DDBJ whole genome shotgun (WGS) entry which is preliminary data.</text>
</comment>
<sequence length="242" mass="26074">MLELKDVSGGYGHGHVIEGIDLRVDTGETIALLGPNGAGKSTLLAALSGVLPKRGGSIRLDGTELAQASSHRIVAQGLVQVPEGRRMFAPLSVEDNLRLGTVGLQQASRSAVAERFDYVYKLLPRLAERRHQRAGTLSGGEQQMVAVGRALMSKPRVLLLDEPFLGLAPRVIEEIRAALEALRAGGLTMVLVEQKLDIALPFTRRAYVLIKGRVALVEDSATLARRDDLAQLYFNLATQAAH</sequence>
<evidence type="ECO:0000256" key="2">
    <source>
        <dbReference type="ARBA" id="ARBA00022448"/>
    </source>
</evidence>
<dbReference type="PROSITE" id="PS00211">
    <property type="entry name" value="ABC_TRANSPORTER_1"/>
    <property type="match status" value="1"/>
</dbReference>
<evidence type="ECO:0000256" key="3">
    <source>
        <dbReference type="ARBA" id="ARBA00022475"/>
    </source>
</evidence>
<accession>A0A937D485</accession>
<proteinExistence type="inferred from homology"/>